<protein>
    <recommendedName>
        <fullName evidence="3">Class I SAM-dependent methyltransferase</fullName>
    </recommendedName>
</protein>
<dbReference type="InterPro" id="IPR029063">
    <property type="entry name" value="SAM-dependent_MTases_sf"/>
</dbReference>
<dbReference type="RefSeq" id="WP_149728767.1">
    <property type="nucleotide sequence ID" value="NZ_VUJV01000003.1"/>
</dbReference>
<dbReference type="Pfam" id="PF05711">
    <property type="entry name" value="TylF"/>
    <property type="match status" value="1"/>
</dbReference>
<reference evidence="1 2" key="1">
    <citation type="submission" date="2019-09" db="EMBL/GenBank/DDBJ databases">
        <title>Nocardioides panacisoli sp. nov., isolated from the soil of a ginseng field.</title>
        <authorList>
            <person name="Cho C."/>
        </authorList>
    </citation>
    <scope>NUCLEOTIDE SEQUENCE [LARGE SCALE GENOMIC DNA]</scope>
    <source>
        <strain evidence="1 2">BN130099</strain>
    </source>
</reference>
<name>A0A5B1LFK2_9ACTN</name>
<gene>
    <name evidence="1" type="ORF">F0U44_13440</name>
</gene>
<proteinExistence type="predicted"/>
<organism evidence="1 2">
    <name type="scientific">Nocardioides humilatus</name>
    <dbReference type="NCBI Taxonomy" id="2607660"/>
    <lineage>
        <taxon>Bacteria</taxon>
        <taxon>Bacillati</taxon>
        <taxon>Actinomycetota</taxon>
        <taxon>Actinomycetes</taxon>
        <taxon>Propionibacteriales</taxon>
        <taxon>Nocardioidaceae</taxon>
        <taxon>Nocardioides</taxon>
    </lineage>
</organism>
<dbReference type="Gene3D" id="3.40.50.150">
    <property type="entry name" value="Vaccinia Virus protein VP39"/>
    <property type="match status" value="1"/>
</dbReference>
<accession>A0A5B1LFK2</accession>
<evidence type="ECO:0000313" key="2">
    <source>
        <dbReference type="Proteomes" id="UP000325003"/>
    </source>
</evidence>
<dbReference type="Proteomes" id="UP000325003">
    <property type="component" value="Unassembled WGS sequence"/>
</dbReference>
<dbReference type="EMBL" id="VUJV01000003">
    <property type="protein sequence ID" value="KAA1419433.1"/>
    <property type="molecule type" value="Genomic_DNA"/>
</dbReference>
<sequence length="609" mass="65824">MATEGFDLERRQELQSALTSLGAAVWAEQDGVSAASLEKPIRRFLMAAGYPADVTRLVLAVLEQYGDPTTAARAGIPVRDLVSLIDGASHANTQRAAIPRALKAAGYPADLSRLVVTLLEKYGSATPADGIQVRDLASMVEGLEPLDAIKRVLKIAGYPPTAVRAVAAALEPQEEVALDAPGIAALLAKAGYPVDVRRRVLAAIDPPPEEELDVQEAVRRALRAGGYKADLAQLIASLIERYGDPELAESGLKVGDLVPLVEVTHHDFDAREPVRRLLRVAGYRVDLVNLVGLLMERYTGADVPVSGVRIRDLVDLVDSGDDKLLSLLRHWTSAAPDDHLLGSELATLLGRRGVEAEVARDLAAAIENDTGEGQLVELARVARFALSAEDACVSMAEPAWLDDPVFAKAYAEAKSISAWGRDIRWRVQTLVKSAAAARHVEGDFVECGVDTGGTARAVMAYLGDEAFEGRTFYLFDTFHGIVPEQLLPDEPAPIEDRYPDVADVARANFADKPYARIVEGMVPETLSAYTGTKVAYLHIDMNAAYPEVEAFKFFWNFLSPGAPVVFDDYGFPRHRAQRRALDEVAASLGVEIMMLPTCQGIVYKPPKGA</sequence>
<evidence type="ECO:0008006" key="3">
    <source>
        <dbReference type="Google" id="ProtNLM"/>
    </source>
</evidence>
<dbReference type="AlphaFoldDB" id="A0A5B1LFK2"/>
<evidence type="ECO:0000313" key="1">
    <source>
        <dbReference type="EMBL" id="KAA1419433.1"/>
    </source>
</evidence>
<dbReference type="PANTHER" id="PTHR40036:SF1">
    <property type="entry name" value="MACROCIN O-METHYLTRANSFERASE"/>
    <property type="match status" value="1"/>
</dbReference>
<dbReference type="PANTHER" id="PTHR40036">
    <property type="entry name" value="MACROCIN O-METHYLTRANSFERASE"/>
    <property type="match status" value="1"/>
</dbReference>
<keyword evidence="2" id="KW-1185">Reference proteome</keyword>
<reference evidence="1 2" key="2">
    <citation type="submission" date="2019-09" db="EMBL/GenBank/DDBJ databases">
        <authorList>
            <person name="Jin C."/>
        </authorList>
    </citation>
    <scope>NUCLEOTIDE SEQUENCE [LARGE SCALE GENOMIC DNA]</scope>
    <source>
        <strain evidence="1 2">BN130099</strain>
    </source>
</reference>
<comment type="caution">
    <text evidence="1">The sequence shown here is derived from an EMBL/GenBank/DDBJ whole genome shotgun (WGS) entry which is preliminary data.</text>
</comment>
<dbReference type="InterPro" id="IPR008884">
    <property type="entry name" value="TylF_MeTrfase"/>
</dbReference>